<proteinExistence type="predicted"/>
<dbReference type="STRING" id="1300344.I598_0145"/>
<feature type="transmembrane region" description="Helical" evidence="2">
    <location>
        <begin position="82"/>
        <end position="108"/>
    </location>
</feature>
<gene>
    <name evidence="3" type="ORF">I598_0145</name>
</gene>
<reference evidence="3 4" key="1">
    <citation type="submission" date="2016-01" db="EMBL/GenBank/DDBJ databases">
        <title>Complete genome sequence of a soil Actinobacterium, Isoptericola dokdonensis DS-3.</title>
        <authorList>
            <person name="Kwon S.-K."/>
            <person name="Kim J.F."/>
        </authorList>
    </citation>
    <scope>NUCLEOTIDE SEQUENCE [LARGE SCALE GENOMIC DNA]</scope>
    <source>
        <strain evidence="3 4">DS-3</strain>
    </source>
</reference>
<feature type="transmembrane region" description="Helical" evidence="2">
    <location>
        <begin position="239"/>
        <end position="258"/>
    </location>
</feature>
<keyword evidence="2" id="KW-0472">Membrane</keyword>
<feature type="region of interest" description="Disordered" evidence="1">
    <location>
        <begin position="1"/>
        <end position="21"/>
    </location>
</feature>
<dbReference type="Proteomes" id="UP000076794">
    <property type="component" value="Chromosome"/>
</dbReference>
<dbReference type="EMBL" id="CP014209">
    <property type="protein sequence ID" value="ANC29738.1"/>
    <property type="molecule type" value="Genomic_DNA"/>
</dbReference>
<dbReference type="AlphaFoldDB" id="A0A168E8S8"/>
<accession>A0A168E8S8</accession>
<evidence type="ECO:0000256" key="2">
    <source>
        <dbReference type="SAM" id="Phobius"/>
    </source>
</evidence>
<feature type="transmembrane region" description="Helical" evidence="2">
    <location>
        <begin position="41"/>
        <end position="62"/>
    </location>
</feature>
<organism evidence="3 4">
    <name type="scientific">Isoptericola dokdonensis DS-3</name>
    <dbReference type="NCBI Taxonomy" id="1300344"/>
    <lineage>
        <taxon>Bacteria</taxon>
        <taxon>Bacillati</taxon>
        <taxon>Actinomycetota</taxon>
        <taxon>Actinomycetes</taxon>
        <taxon>Micrococcales</taxon>
        <taxon>Promicromonosporaceae</taxon>
        <taxon>Isoptericola</taxon>
    </lineage>
</organism>
<feature type="transmembrane region" description="Helical" evidence="2">
    <location>
        <begin position="189"/>
        <end position="214"/>
    </location>
</feature>
<keyword evidence="4" id="KW-1185">Reference proteome</keyword>
<evidence type="ECO:0000256" key="1">
    <source>
        <dbReference type="SAM" id="MobiDB-lite"/>
    </source>
</evidence>
<dbReference type="KEGG" id="ido:I598_0145"/>
<dbReference type="OrthoDB" id="3822725at2"/>
<name>A0A168E8S8_9MICO</name>
<evidence type="ECO:0000313" key="4">
    <source>
        <dbReference type="Proteomes" id="UP000076794"/>
    </source>
</evidence>
<evidence type="ECO:0000313" key="3">
    <source>
        <dbReference type="EMBL" id="ANC29738.1"/>
    </source>
</evidence>
<keyword evidence="2" id="KW-0812">Transmembrane</keyword>
<feature type="transmembrane region" description="Helical" evidence="2">
    <location>
        <begin position="164"/>
        <end position="182"/>
    </location>
</feature>
<keyword evidence="2" id="KW-1133">Transmembrane helix</keyword>
<feature type="transmembrane region" description="Helical" evidence="2">
    <location>
        <begin position="120"/>
        <end position="144"/>
    </location>
</feature>
<dbReference type="RefSeq" id="WP_068200364.1">
    <property type="nucleotide sequence ID" value="NZ_CP014209.1"/>
</dbReference>
<protein>
    <submittedName>
        <fullName evidence="3">ABC-2 family transporter protein</fullName>
    </submittedName>
</protein>
<dbReference type="PATRIC" id="fig|1300344.3.peg.141"/>
<sequence length="267" mass="28211">MTAPTLAGLAPAQRPDPQDPVPLARLVDVESRKMVDTRSSLWLLVSVAALVACVVAALGFWGSDDEVSFGSFASNNSFPLRLLLPLVAVLAATSEWSQRGALTTFALVPRRARVMGAKALAALLVTLAATALTFVLSAVGTLVASAARGIEPVWNLPVDLAARLALANLVAVAFGFTVAVVIRSSAPALVVFLGTMLVFPMISSVAAALFGWWAQHGAWLDLSWSMQYVTSPDITGEQWAQVGTSALVWIALPLALGLRRVLRVEVR</sequence>